<evidence type="ECO:0000313" key="2">
    <source>
        <dbReference type="EMBL" id="KAJ1982340.1"/>
    </source>
</evidence>
<dbReference type="Proteomes" id="UP001151582">
    <property type="component" value="Unassembled WGS sequence"/>
</dbReference>
<sequence length="318" mass="35421">MPKISKVVLVVGLGLLPHLAGVLGRPYPSPSFQSSIDAAMYHCDDSDGVNLGCPVAVSAPAQQWTDQHSAPEILMVLVNSLSVSGDDLRLIPDALPTDKPSNMYTEEEAVIQEFMRQTQLSDQIFTRTTPFGNYGLANDLKEILKQMKSFESPSPNFRLTIAAVAQFAKDTPEHIAERTPYNQVVFRFMLYNLKAIWGAAMTEFEQFLLSTMLADTKSVFSRCCDVFKFHVSQFYGFLAAKYSNRPDQMEAVFASINQDQALTMFIFNHFLRVDVDHEGQQDVMELFNSLASSNFENAKNDILSTATLTATIESTLAL</sequence>
<gene>
    <name evidence="2" type="ORF">H4R34_001750</name>
</gene>
<proteinExistence type="predicted"/>
<dbReference type="EMBL" id="JANBQB010000093">
    <property type="protein sequence ID" value="KAJ1982340.1"/>
    <property type="molecule type" value="Genomic_DNA"/>
</dbReference>
<dbReference type="AlphaFoldDB" id="A0A9W8EEP7"/>
<accession>A0A9W8EEP7</accession>
<name>A0A9W8EEP7_9FUNG</name>
<organism evidence="2 3">
    <name type="scientific">Dimargaris verticillata</name>
    <dbReference type="NCBI Taxonomy" id="2761393"/>
    <lineage>
        <taxon>Eukaryota</taxon>
        <taxon>Fungi</taxon>
        <taxon>Fungi incertae sedis</taxon>
        <taxon>Zoopagomycota</taxon>
        <taxon>Kickxellomycotina</taxon>
        <taxon>Dimargaritomycetes</taxon>
        <taxon>Dimargaritales</taxon>
        <taxon>Dimargaritaceae</taxon>
        <taxon>Dimargaris</taxon>
    </lineage>
</organism>
<comment type="caution">
    <text evidence="2">The sequence shown here is derived from an EMBL/GenBank/DDBJ whole genome shotgun (WGS) entry which is preliminary data.</text>
</comment>
<evidence type="ECO:0000313" key="3">
    <source>
        <dbReference type="Proteomes" id="UP001151582"/>
    </source>
</evidence>
<feature type="signal peptide" evidence="1">
    <location>
        <begin position="1"/>
        <end position="24"/>
    </location>
</feature>
<keyword evidence="3" id="KW-1185">Reference proteome</keyword>
<feature type="chain" id="PRO_5040730866" evidence="1">
    <location>
        <begin position="25"/>
        <end position="318"/>
    </location>
</feature>
<reference evidence="2" key="1">
    <citation type="submission" date="2022-07" db="EMBL/GenBank/DDBJ databases">
        <title>Phylogenomic reconstructions and comparative analyses of Kickxellomycotina fungi.</title>
        <authorList>
            <person name="Reynolds N.K."/>
            <person name="Stajich J.E."/>
            <person name="Barry K."/>
            <person name="Grigoriev I.V."/>
            <person name="Crous P."/>
            <person name="Smith M.E."/>
        </authorList>
    </citation>
    <scope>NUCLEOTIDE SEQUENCE</scope>
    <source>
        <strain evidence="2">RSA 567</strain>
    </source>
</reference>
<protein>
    <submittedName>
        <fullName evidence="2">Uncharacterized protein</fullName>
    </submittedName>
</protein>
<keyword evidence="1" id="KW-0732">Signal</keyword>
<evidence type="ECO:0000256" key="1">
    <source>
        <dbReference type="SAM" id="SignalP"/>
    </source>
</evidence>